<dbReference type="RefSeq" id="XP_067544262.1">
    <property type="nucleotide sequence ID" value="XM_067688165.1"/>
</dbReference>
<evidence type="ECO:0000313" key="2">
    <source>
        <dbReference type="Proteomes" id="UP000185944"/>
    </source>
</evidence>
<reference evidence="1 2" key="1">
    <citation type="submission" date="2016-02" db="EMBL/GenBank/DDBJ databases">
        <title>Discovery of a natural microsporidian pathogen with a broad tissue tropism in Caenorhabditis elegans.</title>
        <authorList>
            <person name="Luallen R.J."/>
            <person name="Reinke A.W."/>
            <person name="Tong L."/>
            <person name="Botts M.R."/>
            <person name="Felix M.-A."/>
            <person name="Troemel E.R."/>
        </authorList>
    </citation>
    <scope>NUCLEOTIDE SEQUENCE [LARGE SCALE GENOMIC DNA]</scope>
    <source>
        <strain evidence="1 2">JUm2807</strain>
    </source>
</reference>
<keyword evidence="2" id="KW-1185">Reference proteome</keyword>
<name>A0A177ECD8_9MICR</name>
<organism evidence="1 2">
    <name type="scientific">Nematocida displodere</name>
    <dbReference type="NCBI Taxonomy" id="1805483"/>
    <lineage>
        <taxon>Eukaryota</taxon>
        <taxon>Fungi</taxon>
        <taxon>Fungi incertae sedis</taxon>
        <taxon>Microsporidia</taxon>
        <taxon>Nematocida</taxon>
    </lineage>
</organism>
<dbReference type="OrthoDB" id="2191599at2759"/>
<dbReference type="VEuPathDB" id="MicrosporidiaDB:NEDG_00747"/>
<protein>
    <recommendedName>
        <fullName evidence="3">F-box domain-containing protein</fullName>
    </recommendedName>
</protein>
<dbReference type="GeneID" id="93647097"/>
<evidence type="ECO:0000313" key="1">
    <source>
        <dbReference type="EMBL" id="OAG29614.1"/>
    </source>
</evidence>
<dbReference type="EMBL" id="LTDL01000040">
    <property type="protein sequence ID" value="OAG29614.1"/>
    <property type="molecule type" value="Genomic_DNA"/>
</dbReference>
<accession>A0A177ECD8</accession>
<gene>
    <name evidence="1" type="ORF">NEDG_00747</name>
</gene>
<dbReference type="AlphaFoldDB" id="A0A177ECD8"/>
<comment type="caution">
    <text evidence="1">The sequence shown here is derived from an EMBL/GenBank/DDBJ whole genome shotgun (WGS) entry which is preliminary data.</text>
</comment>
<dbReference type="Proteomes" id="UP000185944">
    <property type="component" value="Unassembled WGS sequence"/>
</dbReference>
<evidence type="ECO:0008006" key="3">
    <source>
        <dbReference type="Google" id="ProtNLM"/>
    </source>
</evidence>
<proteinExistence type="predicted"/>
<sequence length="279" mass="32229">MKRLGGRRSVSLLPATKREESLLPWKYIEGFSGWFIYKLSKYLPTGAYPISSKICSGRKIKTRHRINLSRLSGDIGTLDLSCIMQTKGHASNCTIQKVRVRNTEITDRLWEVIKLGKIIILEDSEIRRYRDVFFKNALSIDILGSSVEQIKHCVIDLLKVRRRRIRINNANILIFWDEYKDCTFAIRYADVVGVMQCIPLIRVAYFDQVDITPGVIKELAKHPVVEIRLTKCYVLPLKLYDLLDACRTTLRLIEFSDTLVTPSVIDYFKENSITVILNK</sequence>